<sequence length="63" mass="6531">MTSGLGGPASSSPARPVVVGQILEPGEPGEPADGHLAHPVRTRPVRTRPVRTHPVRDARAAHA</sequence>
<evidence type="ECO:0000256" key="1">
    <source>
        <dbReference type="SAM" id="MobiDB-lite"/>
    </source>
</evidence>
<dbReference type="AlphaFoldDB" id="A0A8H9GXE5"/>
<comment type="caution">
    <text evidence="2">The sequence shown here is derived from an EMBL/GenBank/DDBJ whole genome shotgun (WGS) entry which is preliminary data.</text>
</comment>
<reference evidence="2" key="2">
    <citation type="submission" date="2020-09" db="EMBL/GenBank/DDBJ databases">
        <authorList>
            <person name="Sun Q."/>
            <person name="Zhou Y."/>
        </authorList>
    </citation>
    <scope>NUCLEOTIDE SEQUENCE</scope>
    <source>
        <strain evidence="2">CGMCC 4.7138</strain>
    </source>
</reference>
<evidence type="ECO:0000313" key="2">
    <source>
        <dbReference type="EMBL" id="GGO06922.1"/>
    </source>
</evidence>
<evidence type="ECO:0000313" key="3">
    <source>
        <dbReference type="Proteomes" id="UP000653480"/>
    </source>
</evidence>
<feature type="region of interest" description="Disordered" evidence="1">
    <location>
        <begin position="1"/>
        <end position="63"/>
    </location>
</feature>
<organism evidence="2 3">
    <name type="scientific">Microbispora bryophytorum</name>
    <dbReference type="NCBI Taxonomy" id="1460882"/>
    <lineage>
        <taxon>Bacteria</taxon>
        <taxon>Bacillati</taxon>
        <taxon>Actinomycetota</taxon>
        <taxon>Actinomycetes</taxon>
        <taxon>Streptosporangiales</taxon>
        <taxon>Streptosporangiaceae</taxon>
        <taxon>Microbispora</taxon>
    </lineage>
</organism>
<proteinExistence type="predicted"/>
<keyword evidence="3" id="KW-1185">Reference proteome</keyword>
<feature type="compositionally biased region" description="Low complexity" evidence="1">
    <location>
        <begin position="8"/>
        <end position="20"/>
    </location>
</feature>
<dbReference type="Proteomes" id="UP000653480">
    <property type="component" value="Unassembled WGS sequence"/>
</dbReference>
<dbReference type="EMBL" id="BMMN01000003">
    <property type="protein sequence ID" value="GGO06922.1"/>
    <property type="molecule type" value="Genomic_DNA"/>
</dbReference>
<feature type="compositionally biased region" description="Basic and acidic residues" evidence="1">
    <location>
        <begin position="54"/>
        <end position="63"/>
    </location>
</feature>
<dbReference type="RefSeq" id="WP_142574891.1">
    <property type="nucleotide sequence ID" value="NZ_BMMN01000003.1"/>
</dbReference>
<name>A0A8H9GXE5_9ACTN</name>
<feature type="compositionally biased region" description="Basic residues" evidence="1">
    <location>
        <begin position="38"/>
        <end position="53"/>
    </location>
</feature>
<reference evidence="2" key="1">
    <citation type="journal article" date="2014" name="Int. J. Syst. Evol. Microbiol.">
        <title>Complete genome sequence of Corynebacterium casei LMG S-19264T (=DSM 44701T), isolated from a smear-ripened cheese.</title>
        <authorList>
            <consortium name="US DOE Joint Genome Institute (JGI-PGF)"/>
            <person name="Walter F."/>
            <person name="Albersmeier A."/>
            <person name="Kalinowski J."/>
            <person name="Ruckert C."/>
        </authorList>
    </citation>
    <scope>NUCLEOTIDE SEQUENCE</scope>
    <source>
        <strain evidence="2">CGMCC 4.7138</strain>
    </source>
</reference>
<protein>
    <submittedName>
        <fullName evidence="2">Uncharacterized protein</fullName>
    </submittedName>
</protein>
<gene>
    <name evidence="2" type="ORF">GCM10011574_19960</name>
</gene>
<accession>A0A8H9GXE5</accession>